<proteinExistence type="predicted"/>
<dbReference type="GO" id="GO:0005634">
    <property type="term" value="C:nucleus"/>
    <property type="evidence" value="ECO:0007669"/>
    <property type="project" value="TreeGrafter"/>
</dbReference>
<dbReference type="EMBL" id="MU005958">
    <property type="protein sequence ID" value="KAF2864240.1"/>
    <property type="molecule type" value="Genomic_DNA"/>
</dbReference>
<feature type="compositionally biased region" description="Polar residues" evidence="2">
    <location>
        <begin position="180"/>
        <end position="195"/>
    </location>
</feature>
<dbReference type="OrthoDB" id="20729at2759"/>
<gene>
    <name evidence="4" type="ORF">K470DRAFT_254563</name>
</gene>
<dbReference type="Proteomes" id="UP000799421">
    <property type="component" value="Unassembled WGS sequence"/>
</dbReference>
<name>A0A6A7C9X6_9PEZI</name>
<feature type="zinc finger region" description="C3H1-type" evidence="1">
    <location>
        <begin position="3"/>
        <end position="30"/>
    </location>
</feature>
<dbReference type="PANTHER" id="PTHR21099:SF2">
    <property type="entry name" value="SI:CH211-113E8.11"/>
    <property type="match status" value="1"/>
</dbReference>
<dbReference type="AlphaFoldDB" id="A0A6A7C9X6"/>
<dbReference type="CDD" id="cd23954">
    <property type="entry name" value="AMO1_CTD"/>
    <property type="match status" value="1"/>
</dbReference>
<dbReference type="PROSITE" id="PS50103">
    <property type="entry name" value="ZF_C3H1"/>
    <property type="match status" value="1"/>
</dbReference>
<keyword evidence="1" id="KW-0862">Zinc</keyword>
<dbReference type="GO" id="GO:0008270">
    <property type="term" value="F:zinc ion binding"/>
    <property type="evidence" value="ECO:0007669"/>
    <property type="project" value="UniProtKB-KW"/>
</dbReference>
<sequence length="472" mass="50332">MAGGSGRVCEYFLQGKCKFGGNCKNEHPRNNTRTFGGGGSGSGGRVRKLSPIGLPYYLNEDVIRSDLTVDRPEWKLSAYGPGRDAPRQLIGGAVEISPEEMRAQERLANSYGRSDEYKQMERNAFDQADREVRGVLNKIPEAIDYVIAGANNHPNRLDGVLKNSKTFAQHGASGMPQNLPPAQSSAFGRTNNSFGKPSPLGNQPAFGIPSPAAASSPSQNPFTAQLQAQRANSPQAPAANQSPNHNPFGAGAQVGTRTGPNPFAVNTVAASLFTQPKPQLAVATAQARNIPMAQPSPMNLTTPSPSTAVFPNKPSFNKPAFLSPAGGINLSAPATPTLSGAPAAPGRLTPALAPNLAATASYTTRDANGKLLTWKGHRVEWESDSVPGAIIVPRIEKAYIQNPQTGKQERIWHPNGPPTTGHKYAEAAPETYDGPIGSLLKSAYEYARETGWFKDGVMPEIPPKREWVAWDL</sequence>
<feature type="compositionally biased region" description="Low complexity" evidence="2">
    <location>
        <begin position="209"/>
        <end position="218"/>
    </location>
</feature>
<dbReference type="PANTHER" id="PTHR21099">
    <property type="entry name" value="RAD201"/>
    <property type="match status" value="1"/>
</dbReference>
<feature type="region of interest" description="Disordered" evidence="2">
    <location>
        <begin position="169"/>
        <end position="257"/>
    </location>
</feature>
<feature type="region of interest" description="Disordered" evidence="2">
    <location>
        <begin position="25"/>
        <end position="44"/>
    </location>
</feature>
<evidence type="ECO:0000256" key="1">
    <source>
        <dbReference type="PROSITE-ProRule" id="PRU00723"/>
    </source>
</evidence>
<feature type="domain" description="C3H1-type" evidence="3">
    <location>
        <begin position="3"/>
        <end position="30"/>
    </location>
</feature>
<dbReference type="SMART" id="SM00356">
    <property type="entry name" value="ZnF_C3H1"/>
    <property type="match status" value="1"/>
</dbReference>
<dbReference type="InterPro" id="IPR000571">
    <property type="entry name" value="Znf_CCCH"/>
</dbReference>
<keyword evidence="5" id="KW-1185">Reference proteome</keyword>
<evidence type="ECO:0000256" key="2">
    <source>
        <dbReference type="SAM" id="MobiDB-lite"/>
    </source>
</evidence>
<feature type="compositionally biased region" description="Polar residues" evidence="2">
    <location>
        <begin position="219"/>
        <end position="245"/>
    </location>
</feature>
<keyword evidence="1" id="KW-0863">Zinc-finger</keyword>
<protein>
    <recommendedName>
        <fullName evidence="3">C3H1-type domain-containing protein</fullName>
    </recommendedName>
</protein>
<evidence type="ECO:0000259" key="3">
    <source>
        <dbReference type="PROSITE" id="PS50103"/>
    </source>
</evidence>
<keyword evidence="1" id="KW-0479">Metal-binding</keyword>
<reference evidence="4" key="1">
    <citation type="journal article" date="2020" name="Stud. Mycol.">
        <title>101 Dothideomycetes genomes: a test case for predicting lifestyles and emergence of pathogens.</title>
        <authorList>
            <person name="Haridas S."/>
            <person name="Albert R."/>
            <person name="Binder M."/>
            <person name="Bloem J."/>
            <person name="Labutti K."/>
            <person name="Salamov A."/>
            <person name="Andreopoulos B."/>
            <person name="Baker S."/>
            <person name="Barry K."/>
            <person name="Bills G."/>
            <person name="Bluhm B."/>
            <person name="Cannon C."/>
            <person name="Castanera R."/>
            <person name="Culley D."/>
            <person name="Daum C."/>
            <person name="Ezra D."/>
            <person name="Gonzalez J."/>
            <person name="Henrissat B."/>
            <person name="Kuo A."/>
            <person name="Liang C."/>
            <person name="Lipzen A."/>
            <person name="Lutzoni F."/>
            <person name="Magnuson J."/>
            <person name="Mondo S."/>
            <person name="Nolan M."/>
            <person name="Ohm R."/>
            <person name="Pangilinan J."/>
            <person name="Park H.-J."/>
            <person name="Ramirez L."/>
            <person name="Alfaro M."/>
            <person name="Sun H."/>
            <person name="Tritt A."/>
            <person name="Yoshinaga Y."/>
            <person name="Zwiers L.-H."/>
            <person name="Turgeon B."/>
            <person name="Goodwin S."/>
            <person name="Spatafora J."/>
            <person name="Crous P."/>
            <person name="Grigoriev I."/>
        </authorList>
    </citation>
    <scope>NUCLEOTIDE SEQUENCE</scope>
    <source>
        <strain evidence="4">CBS 480.64</strain>
    </source>
</reference>
<dbReference type="Gene3D" id="4.10.1000.10">
    <property type="entry name" value="Zinc finger, CCCH-type"/>
    <property type="match status" value="1"/>
</dbReference>
<evidence type="ECO:0000313" key="5">
    <source>
        <dbReference type="Proteomes" id="UP000799421"/>
    </source>
</evidence>
<accession>A0A6A7C9X6</accession>
<evidence type="ECO:0000313" key="4">
    <source>
        <dbReference type="EMBL" id="KAF2864240.1"/>
    </source>
</evidence>
<feature type="compositionally biased region" description="Gly residues" evidence="2">
    <location>
        <begin position="35"/>
        <end position="44"/>
    </location>
</feature>
<organism evidence="4 5">
    <name type="scientific">Piedraia hortae CBS 480.64</name>
    <dbReference type="NCBI Taxonomy" id="1314780"/>
    <lineage>
        <taxon>Eukaryota</taxon>
        <taxon>Fungi</taxon>
        <taxon>Dikarya</taxon>
        <taxon>Ascomycota</taxon>
        <taxon>Pezizomycotina</taxon>
        <taxon>Dothideomycetes</taxon>
        <taxon>Dothideomycetidae</taxon>
        <taxon>Capnodiales</taxon>
        <taxon>Piedraiaceae</taxon>
        <taxon>Piedraia</taxon>
    </lineage>
</organism>